<feature type="compositionally biased region" description="Polar residues" evidence="1">
    <location>
        <begin position="1"/>
        <end position="11"/>
    </location>
</feature>
<feature type="region of interest" description="Disordered" evidence="1">
    <location>
        <begin position="1"/>
        <end position="70"/>
    </location>
</feature>
<evidence type="ECO:0000313" key="3">
    <source>
        <dbReference type="Proteomes" id="UP001271007"/>
    </source>
</evidence>
<dbReference type="Proteomes" id="UP001271007">
    <property type="component" value="Unassembled WGS sequence"/>
</dbReference>
<evidence type="ECO:0000256" key="1">
    <source>
        <dbReference type="SAM" id="MobiDB-lite"/>
    </source>
</evidence>
<gene>
    <name evidence="2" type="ORF">LTR09_005101</name>
</gene>
<comment type="caution">
    <text evidence="2">The sequence shown here is derived from an EMBL/GenBank/DDBJ whole genome shotgun (WGS) entry which is preliminary data.</text>
</comment>
<protein>
    <submittedName>
        <fullName evidence="2">Uncharacterized protein</fullName>
    </submittedName>
</protein>
<proteinExistence type="predicted"/>
<evidence type="ECO:0000313" key="2">
    <source>
        <dbReference type="EMBL" id="KAK3053821.1"/>
    </source>
</evidence>
<keyword evidence="3" id="KW-1185">Reference proteome</keyword>
<reference evidence="2" key="1">
    <citation type="submission" date="2023-04" db="EMBL/GenBank/DDBJ databases">
        <title>Black Yeasts Isolated from many extreme environments.</title>
        <authorList>
            <person name="Coleine C."/>
            <person name="Stajich J.E."/>
            <person name="Selbmann L."/>
        </authorList>
    </citation>
    <scope>NUCLEOTIDE SEQUENCE</scope>
    <source>
        <strain evidence="2">CCFEE 5312</strain>
    </source>
</reference>
<feature type="compositionally biased region" description="Basic residues" evidence="1">
    <location>
        <begin position="39"/>
        <end position="61"/>
    </location>
</feature>
<organism evidence="2 3">
    <name type="scientific">Extremus antarcticus</name>
    <dbReference type="NCBI Taxonomy" id="702011"/>
    <lineage>
        <taxon>Eukaryota</taxon>
        <taxon>Fungi</taxon>
        <taxon>Dikarya</taxon>
        <taxon>Ascomycota</taxon>
        <taxon>Pezizomycotina</taxon>
        <taxon>Dothideomycetes</taxon>
        <taxon>Dothideomycetidae</taxon>
        <taxon>Mycosphaerellales</taxon>
        <taxon>Extremaceae</taxon>
        <taxon>Extremus</taxon>
    </lineage>
</organism>
<name>A0AAJ0DNG2_9PEZI</name>
<sequence>MNNLPKLSTRAQIKIGPSRTVAATSSPKPSPLDLLIPAGKRKSPGPKSRISKTRPATKRQISHCSGRAPTTAPEIEHSVLVWSHTPPTSISTPQTMAAGQSNHCSGPIPTAASESEQAVLAELHELKTVLQGTSERCVQLLRDLATRVNGQETEIAVLKLQVARFGRVLGQRDGVGA</sequence>
<dbReference type="AlphaFoldDB" id="A0AAJ0DNG2"/>
<dbReference type="EMBL" id="JAWDJX010000014">
    <property type="protein sequence ID" value="KAK3053821.1"/>
    <property type="molecule type" value="Genomic_DNA"/>
</dbReference>
<accession>A0AAJ0DNG2</accession>